<reference evidence="3" key="1">
    <citation type="submission" date="2022-04" db="EMBL/GenBank/DDBJ databases">
        <title>Desulfatitalea alkaliphila sp. nov., a novel anaerobic sulfate-reducing bacterium isolated from terrestrial mud volcano, Taman Peninsula, Russia.</title>
        <authorList>
            <person name="Khomyakova M.A."/>
            <person name="Merkel A.Y."/>
            <person name="Slobodkin A.I."/>
        </authorList>
    </citation>
    <scope>NUCLEOTIDE SEQUENCE</scope>
    <source>
        <strain evidence="3">M08but</strain>
    </source>
</reference>
<name>A0AA41R0W9_9BACT</name>
<dbReference type="Pfam" id="PF13635">
    <property type="entry name" value="DUF4143"/>
    <property type="match status" value="1"/>
</dbReference>
<comment type="caution">
    <text evidence="3">The sequence shown here is derived from an EMBL/GenBank/DDBJ whole genome shotgun (WGS) entry which is preliminary data.</text>
</comment>
<evidence type="ECO:0000313" key="4">
    <source>
        <dbReference type="Proteomes" id="UP001165427"/>
    </source>
</evidence>
<dbReference type="GO" id="GO:0005524">
    <property type="term" value="F:ATP binding"/>
    <property type="evidence" value="ECO:0007669"/>
    <property type="project" value="UniProtKB-KW"/>
</dbReference>
<dbReference type="PANTHER" id="PTHR33295:SF8">
    <property type="entry name" value="AAA+ ATPASE DOMAIN-CONTAINING PROTEIN"/>
    <property type="match status" value="1"/>
</dbReference>
<keyword evidence="3" id="KW-0067">ATP-binding</keyword>
<accession>A0AA41R0W9</accession>
<organism evidence="3 4">
    <name type="scientific">Desulfatitalea alkaliphila</name>
    <dbReference type="NCBI Taxonomy" id="2929485"/>
    <lineage>
        <taxon>Bacteria</taxon>
        <taxon>Pseudomonadati</taxon>
        <taxon>Thermodesulfobacteriota</taxon>
        <taxon>Desulfobacteria</taxon>
        <taxon>Desulfobacterales</taxon>
        <taxon>Desulfosarcinaceae</taxon>
        <taxon>Desulfatitalea</taxon>
    </lineage>
</organism>
<keyword evidence="4" id="KW-1185">Reference proteome</keyword>
<feature type="domain" description="DUF4143" evidence="2">
    <location>
        <begin position="246"/>
        <end position="377"/>
    </location>
</feature>
<dbReference type="AlphaFoldDB" id="A0AA41R0W9"/>
<dbReference type="PANTHER" id="PTHR33295">
    <property type="entry name" value="ATPASE"/>
    <property type="match status" value="1"/>
</dbReference>
<evidence type="ECO:0000313" key="3">
    <source>
        <dbReference type="EMBL" id="MCJ8499521.1"/>
    </source>
</evidence>
<protein>
    <submittedName>
        <fullName evidence="3">ATP-binding protein</fullName>
    </submittedName>
</protein>
<dbReference type="EMBL" id="JALJRB010000002">
    <property type="protein sequence ID" value="MCJ8499521.1"/>
    <property type="molecule type" value="Genomic_DNA"/>
</dbReference>
<dbReference type="RefSeq" id="WP_246902886.1">
    <property type="nucleotide sequence ID" value="NZ_JALJRB010000002.1"/>
</dbReference>
<dbReference type="Proteomes" id="UP001165427">
    <property type="component" value="Unassembled WGS sequence"/>
</dbReference>
<gene>
    <name evidence="3" type="ORF">MRX98_02960</name>
</gene>
<sequence>MNDTGCQNEQGAPGHAMIECLKQIIREYQNLEPSGGLLPRRVTIGNLPGKVSVVTGVRGSGKTALLRQRIRQLIESGVPVENILSLDLADDRLYWLRHENPDLILEAYFELHPQKRGSETVHCFFDEVQALPHWPLFIGRLTRTEKCEVTVAGSLLPSPDEDTASPLTGRIVSWEILPLSFREFLDGKGIESDGPLSNMQRLTIQKAFENFWQVGGFPGVNGLDQRQRIEAHQANWNAIIASIIGHHNISHPRAVIDLAHWLADNTGSFYAVSHLTDFLKSLGHRVRKSSVVDWLAWFEDAGLLFSVNIFSSSPTRISVNPRKVYCIDHALAASVSSGILTNRDSLLENMVFTALRRVTPEIFYHKTKTGREVDLVALLPTAPGQERAVMLVQVCASLADPRVRQCEVRSLSEAMVELAVAEGTIVTWRTDETIPVGFGTIQVAPVWRFLLEMEPRTENSGSSYFRFVPLPKMIDRVTSRRESILRPGQRGIRRAACPA</sequence>
<evidence type="ECO:0000259" key="2">
    <source>
        <dbReference type="Pfam" id="PF13635"/>
    </source>
</evidence>
<keyword evidence="3" id="KW-0547">Nucleotide-binding</keyword>
<feature type="domain" description="AAA" evidence="1">
    <location>
        <begin position="50"/>
        <end position="185"/>
    </location>
</feature>
<evidence type="ECO:0000259" key="1">
    <source>
        <dbReference type="Pfam" id="PF13173"/>
    </source>
</evidence>
<dbReference type="Pfam" id="PF13173">
    <property type="entry name" value="AAA_14"/>
    <property type="match status" value="1"/>
</dbReference>
<dbReference type="InterPro" id="IPR025420">
    <property type="entry name" value="DUF4143"/>
</dbReference>
<dbReference type="InterPro" id="IPR027417">
    <property type="entry name" value="P-loop_NTPase"/>
</dbReference>
<proteinExistence type="predicted"/>
<dbReference type="InterPro" id="IPR041682">
    <property type="entry name" value="AAA_14"/>
</dbReference>
<dbReference type="SUPFAM" id="SSF52540">
    <property type="entry name" value="P-loop containing nucleoside triphosphate hydrolases"/>
    <property type="match status" value="1"/>
</dbReference>